<evidence type="ECO:0000256" key="2">
    <source>
        <dbReference type="ARBA" id="ARBA00001966"/>
    </source>
</evidence>
<evidence type="ECO:0000259" key="10">
    <source>
        <dbReference type="Pfam" id="PF00724"/>
    </source>
</evidence>
<evidence type="ECO:0000256" key="8">
    <source>
        <dbReference type="ARBA" id="ARBA00023004"/>
    </source>
</evidence>
<evidence type="ECO:0000256" key="1">
    <source>
        <dbReference type="ARBA" id="ARBA00001917"/>
    </source>
</evidence>
<keyword evidence="13" id="KW-1185">Reference proteome</keyword>
<dbReference type="RefSeq" id="WP_217636830.1">
    <property type="nucleotide sequence ID" value="NZ_FNHB01000001.1"/>
</dbReference>
<evidence type="ECO:0000256" key="5">
    <source>
        <dbReference type="ARBA" id="ARBA00022643"/>
    </source>
</evidence>
<evidence type="ECO:0000256" key="3">
    <source>
        <dbReference type="ARBA" id="ARBA00011048"/>
    </source>
</evidence>
<dbReference type="PANTHER" id="PTHR42917:SF2">
    <property type="entry name" value="2,4-DIENOYL-COA REDUCTASE [(2E)-ENOYL-COA-PRODUCING]"/>
    <property type="match status" value="1"/>
</dbReference>
<dbReference type="AlphaFoldDB" id="A0A1G9NEV4"/>
<dbReference type="InterPro" id="IPR013785">
    <property type="entry name" value="Aldolase_TIM"/>
</dbReference>
<evidence type="ECO:0000313" key="13">
    <source>
        <dbReference type="Proteomes" id="UP000214880"/>
    </source>
</evidence>
<proteinExistence type="inferred from homology"/>
<keyword evidence="7" id="KW-0560">Oxidoreductase</keyword>
<organism evidence="12 13">
    <name type="scientific">Dendrosporobacter quercicolus</name>
    <dbReference type="NCBI Taxonomy" id="146817"/>
    <lineage>
        <taxon>Bacteria</taxon>
        <taxon>Bacillati</taxon>
        <taxon>Bacillota</taxon>
        <taxon>Negativicutes</taxon>
        <taxon>Selenomonadales</taxon>
        <taxon>Sporomusaceae</taxon>
        <taxon>Dendrosporobacter</taxon>
    </lineage>
</organism>
<evidence type="ECO:0000313" key="12">
    <source>
        <dbReference type="EMBL" id="SDL84969.1"/>
    </source>
</evidence>
<protein>
    <submittedName>
        <fullName evidence="12">2,4-dienoyl-CoA reductase</fullName>
    </submittedName>
</protein>
<comment type="cofactor">
    <cofactor evidence="1">
        <name>FMN</name>
        <dbReference type="ChEBI" id="CHEBI:58210"/>
    </cofactor>
</comment>
<dbReference type="STRING" id="146817.SAMN04488502_101990"/>
<comment type="cofactor">
    <cofactor evidence="2">
        <name>[4Fe-4S] cluster</name>
        <dbReference type="ChEBI" id="CHEBI:49883"/>
    </cofactor>
</comment>
<keyword evidence="9" id="KW-0411">Iron-sulfur</keyword>
<dbReference type="EMBL" id="FNHB01000001">
    <property type="protein sequence ID" value="SDL84969.1"/>
    <property type="molecule type" value="Genomic_DNA"/>
</dbReference>
<dbReference type="Gene3D" id="3.40.50.720">
    <property type="entry name" value="NAD(P)-binding Rossmann-like Domain"/>
    <property type="match status" value="1"/>
</dbReference>
<dbReference type="InterPro" id="IPR051793">
    <property type="entry name" value="NADH:flavin_oxidoreductase"/>
</dbReference>
<keyword evidence="8" id="KW-0408">Iron</keyword>
<evidence type="ECO:0000259" key="11">
    <source>
        <dbReference type="Pfam" id="PF07992"/>
    </source>
</evidence>
<reference evidence="12 13" key="1">
    <citation type="submission" date="2016-10" db="EMBL/GenBank/DDBJ databases">
        <authorList>
            <person name="de Groot N.N."/>
        </authorList>
    </citation>
    <scope>NUCLEOTIDE SEQUENCE [LARGE SCALE GENOMIC DNA]</scope>
    <source>
        <strain evidence="12 13">DSM 1736</strain>
    </source>
</reference>
<feature type="domain" description="FAD/NAD(P)-binding" evidence="11">
    <location>
        <begin position="384"/>
        <end position="610"/>
    </location>
</feature>
<dbReference type="Pfam" id="PF07992">
    <property type="entry name" value="Pyr_redox_2"/>
    <property type="match status" value="1"/>
</dbReference>
<dbReference type="SUPFAM" id="SSF51905">
    <property type="entry name" value="FAD/NAD(P)-binding domain"/>
    <property type="match status" value="1"/>
</dbReference>
<evidence type="ECO:0000256" key="7">
    <source>
        <dbReference type="ARBA" id="ARBA00023002"/>
    </source>
</evidence>
<dbReference type="Pfam" id="PF00724">
    <property type="entry name" value="Oxidored_FMN"/>
    <property type="match status" value="1"/>
</dbReference>
<keyword evidence="5" id="KW-0288">FMN</keyword>
<keyword evidence="4" id="KW-0285">Flavoprotein</keyword>
<evidence type="ECO:0000256" key="9">
    <source>
        <dbReference type="ARBA" id="ARBA00023014"/>
    </source>
</evidence>
<comment type="similarity">
    <text evidence="3">In the N-terminal section; belongs to the NADH:flavin oxidoreductase/NADH oxidase family.</text>
</comment>
<evidence type="ECO:0000256" key="4">
    <source>
        <dbReference type="ARBA" id="ARBA00022630"/>
    </source>
</evidence>
<dbReference type="Gene3D" id="3.20.20.70">
    <property type="entry name" value="Aldolase class I"/>
    <property type="match status" value="1"/>
</dbReference>
<name>A0A1G9NEV4_9FIRM</name>
<dbReference type="GO" id="GO:0051536">
    <property type="term" value="F:iron-sulfur cluster binding"/>
    <property type="evidence" value="ECO:0007669"/>
    <property type="project" value="UniProtKB-KW"/>
</dbReference>
<dbReference type="SUPFAM" id="SSF51395">
    <property type="entry name" value="FMN-linked oxidoreductases"/>
    <property type="match status" value="1"/>
</dbReference>
<dbReference type="InterPro" id="IPR001155">
    <property type="entry name" value="OxRdtase_FMN_N"/>
</dbReference>
<sequence length="643" mass="70398">MKAEKIFTPFRIGDCEIPNRLVVPAMVANMCPDGTATEQYIKYHEEKAKGGWGLIITEDYRINEHAAGYPAVAALYDELQIPGHKKFTDIIHQYGTKVFCQIYHAGRQANHNVNGNVKPVSCSPVPCPWNKEIPHELTVDEIKQLVNDFGITALNAKKAGFDGIEIHAAHGYLVHEFLSPNCNHRIDEYGGTYENRMRFLKEIMEEVRQKVGDNFPISVRFSAQENSEGGRRMFESRQMLMDIEEMGADVIHLSNGMYGVRSSVGIVASFFQQHGWNMDFAAEAKTFLKIPVITVGRVAEPAMAEDIIVSGKADFVAMGRASLADPHWPNKAKAGANNDIRHCIGCLQGCTASTYQGVPVYCLVNPELGHEYEYDYSKSEKSKTIFVAGAGIGGMEAARAAAIKGHRIEIFEKQNTVGGQFISASYPPYKGEFATYTAWLYREIKKYKNITLHLNTELTAEMVKKVKPDKVILASGAQPVIPNVPGIHNKNVVLAEDVLLGKSDTGMTVLVVGGGMVGSETAAYLGMQCKSKVTLVEMRDAIAMDMEAGIRDDLKDCLRRCYVEIMTGTSIAGATNEGALLKQGDDITLFPCDTIVLAIGTKSYCPLAEELKDVCVISIVGDAVKARQAIQASNEGFAAGLTS</sequence>
<dbReference type="Proteomes" id="UP000214880">
    <property type="component" value="Unassembled WGS sequence"/>
</dbReference>
<dbReference type="Gene3D" id="3.50.50.60">
    <property type="entry name" value="FAD/NAD(P)-binding domain"/>
    <property type="match status" value="1"/>
</dbReference>
<dbReference type="InterPro" id="IPR023753">
    <property type="entry name" value="FAD/NAD-binding_dom"/>
</dbReference>
<gene>
    <name evidence="12" type="ORF">SAMN04488502_101990</name>
</gene>
<dbReference type="CDD" id="cd02803">
    <property type="entry name" value="OYE_like_FMN_family"/>
    <property type="match status" value="1"/>
</dbReference>
<keyword evidence="6" id="KW-0479">Metal-binding</keyword>
<feature type="domain" description="NADH:flavin oxidoreductase/NADH oxidase N-terminal" evidence="10">
    <location>
        <begin position="5"/>
        <end position="337"/>
    </location>
</feature>
<dbReference type="InterPro" id="IPR036188">
    <property type="entry name" value="FAD/NAD-bd_sf"/>
</dbReference>
<dbReference type="PANTHER" id="PTHR42917">
    <property type="entry name" value="2,4-DIENOYL-COA REDUCTASE"/>
    <property type="match status" value="1"/>
</dbReference>
<accession>A0A1G9NEV4</accession>
<dbReference type="GO" id="GO:0010181">
    <property type="term" value="F:FMN binding"/>
    <property type="evidence" value="ECO:0007669"/>
    <property type="project" value="InterPro"/>
</dbReference>
<dbReference type="GO" id="GO:0016491">
    <property type="term" value="F:oxidoreductase activity"/>
    <property type="evidence" value="ECO:0007669"/>
    <property type="project" value="UniProtKB-KW"/>
</dbReference>
<evidence type="ECO:0000256" key="6">
    <source>
        <dbReference type="ARBA" id="ARBA00022723"/>
    </source>
</evidence>
<dbReference type="GO" id="GO:0046872">
    <property type="term" value="F:metal ion binding"/>
    <property type="evidence" value="ECO:0007669"/>
    <property type="project" value="UniProtKB-KW"/>
</dbReference>
<dbReference type="PRINTS" id="PR00368">
    <property type="entry name" value="FADPNR"/>
</dbReference>